<reference evidence="2" key="1">
    <citation type="submission" date="2017-05" db="EMBL/GenBank/DDBJ databases">
        <title>Improved OligoMM genomes.</title>
        <authorList>
            <person name="Garzetti D."/>
        </authorList>
    </citation>
    <scope>NUCLEOTIDE SEQUENCE [LARGE SCALE GENOMIC DNA]</scope>
    <source>
        <strain evidence="2">YL45</strain>
    </source>
</reference>
<dbReference type="InterPro" id="IPR014710">
    <property type="entry name" value="RmlC-like_jellyroll"/>
</dbReference>
<dbReference type="EMBL" id="NHMP01000011">
    <property type="protein sequence ID" value="OXE44437.1"/>
    <property type="molecule type" value="Genomic_DNA"/>
</dbReference>
<protein>
    <submittedName>
        <fullName evidence="1">Crp/Fnr family transcriptional regulator</fullName>
    </submittedName>
</protein>
<evidence type="ECO:0000313" key="2">
    <source>
        <dbReference type="Proteomes" id="UP000214610"/>
    </source>
</evidence>
<dbReference type="Gene3D" id="2.60.120.10">
    <property type="entry name" value="Jelly Rolls"/>
    <property type="match status" value="1"/>
</dbReference>
<dbReference type="Proteomes" id="UP000214610">
    <property type="component" value="Unassembled WGS sequence"/>
</dbReference>
<accession>A0A227KAP5</accession>
<gene>
    <name evidence="1" type="ORF">ADH67_11955</name>
</gene>
<dbReference type="RefSeq" id="WP_066593665.1">
    <property type="nucleotide sequence ID" value="NZ_CAJTBZ010000043.1"/>
</dbReference>
<evidence type="ECO:0000313" key="1">
    <source>
        <dbReference type="EMBL" id="OXE44437.1"/>
    </source>
</evidence>
<dbReference type="GeneID" id="78361832"/>
<dbReference type="AlphaFoldDB" id="A0A227KAP5"/>
<dbReference type="InterPro" id="IPR018490">
    <property type="entry name" value="cNMP-bd_dom_sf"/>
</dbReference>
<comment type="caution">
    <text evidence="1">The sequence shown here is derived from an EMBL/GenBank/DDBJ whole genome shotgun (WGS) entry which is preliminary data.</text>
</comment>
<dbReference type="SUPFAM" id="SSF51206">
    <property type="entry name" value="cAMP-binding domain-like"/>
    <property type="match status" value="1"/>
</dbReference>
<sequence>MNYQSPAWQAALPRPRERKWELPYGADEPLMPWIAPPLPENLKKLFLSIGAEYEAQPGQLIYRVNNDLNSMTLITHGIAGRSFGNPYNQSKYAMAIAIPGRIAGGNHTFFSRRPGNGSYFAVSPVRCRKLRNDTLKALMKEDKDFHEQMCVHLECLIQSDRIGLAANMSLPVRDRIFLFFLTWSFAYGRLIEINGTEYVECDVCINQTEVAKVVAASIIQVRREIGLLKESNFYHKENDTIRFRSDALDPAWLWLCGNEEGGNLYQRNKDWRSYLT</sequence>
<name>A0A227KAP5_9BURK</name>
<proteinExistence type="predicted"/>
<organism evidence="1 2">
    <name type="scientific">Turicimonas muris</name>
    <dbReference type="NCBI Taxonomy" id="1796652"/>
    <lineage>
        <taxon>Bacteria</taxon>
        <taxon>Pseudomonadati</taxon>
        <taxon>Pseudomonadota</taxon>
        <taxon>Betaproteobacteria</taxon>
        <taxon>Burkholderiales</taxon>
        <taxon>Sutterellaceae</taxon>
        <taxon>Turicimonas</taxon>
    </lineage>
</organism>
<keyword evidence="2" id="KW-1185">Reference proteome</keyword>